<dbReference type="VEuPathDB" id="FungiDB:MAPG_07360"/>
<dbReference type="EMBL" id="ADBL01001777">
    <property type="status" value="NOT_ANNOTATED_CDS"/>
    <property type="molecule type" value="Genomic_DNA"/>
</dbReference>
<evidence type="ECO:0000313" key="3">
    <source>
        <dbReference type="EnsemblFungi" id="MAPG_07360T0"/>
    </source>
</evidence>
<reference evidence="3" key="4">
    <citation type="journal article" date="2015" name="G3 (Bethesda)">
        <title>Genome sequences of three phytopathogenic species of the Magnaporthaceae family of fungi.</title>
        <authorList>
            <person name="Okagaki L.H."/>
            <person name="Nunes C.C."/>
            <person name="Sailsbery J."/>
            <person name="Clay B."/>
            <person name="Brown D."/>
            <person name="John T."/>
            <person name="Oh Y."/>
            <person name="Young N."/>
            <person name="Fitzgerald M."/>
            <person name="Haas B.J."/>
            <person name="Zeng Q."/>
            <person name="Young S."/>
            <person name="Adiconis X."/>
            <person name="Fan L."/>
            <person name="Levin J.Z."/>
            <person name="Mitchell T.K."/>
            <person name="Okubara P.A."/>
            <person name="Farman M.L."/>
            <person name="Kohn L.M."/>
            <person name="Birren B."/>
            <person name="Ma L.-J."/>
            <person name="Dean R.A."/>
        </authorList>
    </citation>
    <scope>NUCLEOTIDE SEQUENCE</scope>
    <source>
        <strain evidence="3">ATCC 64411 / 73-15</strain>
    </source>
</reference>
<evidence type="ECO:0000313" key="2">
    <source>
        <dbReference type="EMBL" id="KLU88373.1"/>
    </source>
</evidence>
<proteinExistence type="predicted"/>
<name>A0A0C4E4G6_MAGP6</name>
<feature type="region of interest" description="Disordered" evidence="1">
    <location>
        <begin position="115"/>
        <end position="178"/>
    </location>
</feature>
<dbReference type="EnsemblFungi" id="MAPG_07360T0">
    <property type="protein sequence ID" value="MAPG_07360T0"/>
    <property type="gene ID" value="MAPG_07360"/>
</dbReference>
<reference evidence="4" key="1">
    <citation type="submission" date="2010-05" db="EMBL/GenBank/DDBJ databases">
        <title>The genome sequence of Magnaporthe poae strain ATCC 64411.</title>
        <authorList>
            <person name="Ma L.-J."/>
            <person name="Dead R."/>
            <person name="Young S."/>
            <person name="Zeng Q."/>
            <person name="Koehrsen M."/>
            <person name="Alvarado L."/>
            <person name="Berlin A."/>
            <person name="Chapman S.B."/>
            <person name="Chen Z."/>
            <person name="Freedman E."/>
            <person name="Gellesch M."/>
            <person name="Goldberg J."/>
            <person name="Griggs A."/>
            <person name="Gujja S."/>
            <person name="Heilman E.R."/>
            <person name="Heiman D."/>
            <person name="Hepburn T."/>
            <person name="Howarth C."/>
            <person name="Jen D."/>
            <person name="Larson L."/>
            <person name="Mehta T."/>
            <person name="Neiman D."/>
            <person name="Pearson M."/>
            <person name="Roberts A."/>
            <person name="Saif S."/>
            <person name="Shea T."/>
            <person name="Shenoy N."/>
            <person name="Sisk P."/>
            <person name="Stolte C."/>
            <person name="Sykes S."/>
            <person name="Walk T."/>
            <person name="White J."/>
            <person name="Yandava C."/>
            <person name="Haas B."/>
            <person name="Nusbaum C."/>
            <person name="Birren B."/>
        </authorList>
    </citation>
    <scope>NUCLEOTIDE SEQUENCE [LARGE SCALE GENOMIC DNA]</scope>
    <source>
        <strain evidence="4">ATCC 64411 / 73-15</strain>
    </source>
</reference>
<keyword evidence="4" id="KW-1185">Reference proteome</keyword>
<dbReference type="EMBL" id="GL876971">
    <property type="protein sequence ID" value="KLU88373.1"/>
    <property type="molecule type" value="Genomic_DNA"/>
</dbReference>
<gene>
    <name evidence="2" type="ORF">MAPG_07360</name>
</gene>
<organism evidence="3 4">
    <name type="scientific">Magnaporthiopsis poae (strain ATCC 64411 / 73-15)</name>
    <name type="common">Kentucky bluegrass fungus</name>
    <name type="synonym">Magnaporthe poae</name>
    <dbReference type="NCBI Taxonomy" id="644358"/>
    <lineage>
        <taxon>Eukaryota</taxon>
        <taxon>Fungi</taxon>
        <taxon>Dikarya</taxon>
        <taxon>Ascomycota</taxon>
        <taxon>Pezizomycotina</taxon>
        <taxon>Sordariomycetes</taxon>
        <taxon>Sordariomycetidae</taxon>
        <taxon>Magnaporthales</taxon>
        <taxon>Magnaporthaceae</taxon>
        <taxon>Magnaporthiopsis</taxon>
    </lineage>
</organism>
<evidence type="ECO:0000313" key="4">
    <source>
        <dbReference type="Proteomes" id="UP000011715"/>
    </source>
</evidence>
<accession>A0A0C4E4G6</accession>
<sequence length="178" mass="19175">MRASWKLFATKRKEKKNLCLASCCRALAVAEAVCIFGSWTLVCFLLPTPPTIMGPSHSTKGRTWIVGLVKAPDNAEWVAAPAGQVDGCLLQDFLACRSTTLTTLGLTGWLWDKKEDEKDSGARGSMDGCRRRKVASRTEGMTAHGAPGRQKTGQGRTGHGRARYGVDETGPPPSRTVA</sequence>
<dbReference type="AlphaFoldDB" id="A0A0C4E4G6"/>
<evidence type="ECO:0000256" key="1">
    <source>
        <dbReference type="SAM" id="MobiDB-lite"/>
    </source>
</evidence>
<reference evidence="2" key="3">
    <citation type="submission" date="2011-03" db="EMBL/GenBank/DDBJ databases">
        <title>Annotation of Magnaporthe poae ATCC 64411.</title>
        <authorList>
            <person name="Ma L.-J."/>
            <person name="Dead R."/>
            <person name="Young S.K."/>
            <person name="Zeng Q."/>
            <person name="Gargeya S."/>
            <person name="Fitzgerald M."/>
            <person name="Haas B."/>
            <person name="Abouelleil A."/>
            <person name="Alvarado L."/>
            <person name="Arachchi H.M."/>
            <person name="Berlin A."/>
            <person name="Brown A."/>
            <person name="Chapman S.B."/>
            <person name="Chen Z."/>
            <person name="Dunbar C."/>
            <person name="Freedman E."/>
            <person name="Gearin G."/>
            <person name="Gellesch M."/>
            <person name="Goldberg J."/>
            <person name="Griggs A."/>
            <person name="Gujja S."/>
            <person name="Heiman D."/>
            <person name="Howarth C."/>
            <person name="Larson L."/>
            <person name="Lui A."/>
            <person name="MacDonald P.J.P."/>
            <person name="Mehta T."/>
            <person name="Montmayeur A."/>
            <person name="Murphy C."/>
            <person name="Neiman D."/>
            <person name="Pearson M."/>
            <person name="Priest M."/>
            <person name="Roberts A."/>
            <person name="Saif S."/>
            <person name="Shea T."/>
            <person name="Shenoy N."/>
            <person name="Sisk P."/>
            <person name="Stolte C."/>
            <person name="Sykes S."/>
            <person name="Yandava C."/>
            <person name="Wortman J."/>
            <person name="Nusbaum C."/>
            <person name="Birren B."/>
        </authorList>
    </citation>
    <scope>NUCLEOTIDE SEQUENCE</scope>
    <source>
        <strain evidence="2">ATCC 64411</strain>
    </source>
</reference>
<protein>
    <submittedName>
        <fullName evidence="2 3">Uncharacterized protein</fullName>
    </submittedName>
</protein>
<reference evidence="3" key="5">
    <citation type="submission" date="2015-06" db="UniProtKB">
        <authorList>
            <consortium name="EnsemblFungi"/>
        </authorList>
    </citation>
    <scope>IDENTIFICATION</scope>
    <source>
        <strain evidence="3">ATCC 64411</strain>
    </source>
</reference>
<reference evidence="2" key="2">
    <citation type="submission" date="2010-05" db="EMBL/GenBank/DDBJ databases">
        <title>The Genome Sequence of Magnaporthe poae strain ATCC 64411.</title>
        <authorList>
            <consortium name="The Broad Institute Genome Sequencing Platform"/>
            <consortium name="Broad Institute Genome Sequencing Center for Infectious Disease"/>
            <person name="Ma L.-J."/>
            <person name="Dead R."/>
            <person name="Young S."/>
            <person name="Zeng Q."/>
            <person name="Koehrsen M."/>
            <person name="Alvarado L."/>
            <person name="Berlin A."/>
            <person name="Chapman S.B."/>
            <person name="Chen Z."/>
            <person name="Freedman E."/>
            <person name="Gellesch M."/>
            <person name="Goldberg J."/>
            <person name="Griggs A."/>
            <person name="Gujja S."/>
            <person name="Heilman E.R."/>
            <person name="Heiman D."/>
            <person name="Hepburn T."/>
            <person name="Howarth C."/>
            <person name="Jen D."/>
            <person name="Larson L."/>
            <person name="Mehta T."/>
            <person name="Neiman D."/>
            <person name="Pearson M."/>
            <person name="Roberts A."/>
            <person name="Saif S."/>
            <person name="Shea T."/>
            <person name="Shenoy N."/>
            <person name="Sisk P."/>
            <person name="Stolte C."/>
            <person name="Sykes S."/>
            <person name="Walk T."/>
            <person name="White J."/>
            <person name="Yandava C."/>
            <person name="Haas B."/>
            <person name="Nusbaum C."/>
            <person name="Birren B."/>
        </authorList>
    </citation>
    <scope>NUCLEOTIDE SEQUENCE</scope>
    <source>
        <strain evidence="2">ATCC 64411</strain>
    </source>
</reference>
<dbReference type="Proteomes" id="UP000011715">
    <property type="component" value="Unassembled WGS sequence"/>
</dbReference>